<dbReference type="InterPro" id="IPR029068">
    <property type="entry name" value="Glyas_Bleomycin-R_OHBP_Dase"/>
</dbReference>
<dbReference type="CDD" id="cd07246">
    <property type="entry name" value="VOC_like"/>
    <property type="match status" value="1"/>
</dbReference>
<organism evidence="2">
    <name type="scientific">Agromyces sp. G08B096</name>
    <dbReference type="NCBI Taxonomy" id="3156399"/>
    <lineage>
        <taxon>Bacteria</taxon>
        <taxon>Bacillati</taxon>
        <taxon>Actinomycetota</taxon>
        <taxon>Actinomycetes</taxon>
        <taxon>Micrococcales</taxon>
        <taxon>Microbacteriaceae</taxon>
        <taxon>Agromyces</taxon>
    </lineage>
</organism>
<dbReference type="Gene3D" id="3.30.720.120">
    <property type="match status" value="1"/>
</dbReference>
<proteinExistence type="predicted"/>
<dbReference type="PANTHER" id="PTHR34109:SF1">
    <property type="entry name" value="VOC DOMAIN-CONTAINING PROTEIN"/>
    <property type="match status" value="1"/>
</dbReference>
<dbReference type="PROSITE" id="PS51819">
    <property type="entry name" value="VOC"/>
    <property type="match status" value="1"/>
</dbReference>
<dbReference type="EMBL" id="CP158374">
    <property type="protein sequence ID" value="XBX83022.1"/>
    <property type="molecule type" value="Genomic_DNA"/>
</dbReference>
<dbReference type="InterPro" id="IPR004360">
    <property type="entry name" value="Glyas_Fos-R_dOase_dom"/>
</dbReference>
<dbReference type="AlphaFoldDB" id="A0AAU7W8H8"/>
<gene>
    <name evidence="2" type="ORF">ABIQ69_03595</name>
</gene>
<dbReference type="Gene3D" id="3.30.720.110">
    <property type="match status" value="1"/>
</dbReference>
<evidence type="ECO:0000259" key="1">
    <source>
        <dbReference type="PROSITE" id="PS51819"/>
    </source>
</evidence>
<dbReference type="RefSeq" id="WP_350349038.1">
    <property type="nucleotide sequence ID" value="NZ_CP158374.1"/>
</dbReference>
<dbReference type="InterPro" id="IPR037523">
    <property type="entry name" value="VOC_core"/>
</dbReference>
<dbReference type="SUPFAM" id="SSF54593">
    <property type="entry name" value="Glyoxalase/Bleomycin resistance protein/Dihydroxybiphenyl dioxygenase"/>
    <property type="match status" value="1"/>
</dbReference>
<sequence>MNARTAFQPEGYTTVAPWLVTDDTGALLDFIAEVFDGAELARVRTEDGGIGHAEIRIGDTVVLAFDRRPEWPALPSLLRVWVSDADAAVERAVAAGGTVITALSDNAFGQRGGRVRDPFGNIWWVQTQVEVVEEAEMWTRLQQPVYADGMRVAQETLDAELSGARQGRSSAPVR</sequence>
<dbReference type="PANTHER" id="PTHR34109">
    <property type="entry name" value="BNAUNNG04460D PROTEIN-RELATED"/>
    <property type="match status" value="1"/>
</dbReference>
<dbReference type="Pfam" id="PF00903">
    <property type="entry name" value="Glyoxalase"/>
    <property type="match status" value="1"/>
</dbReference>
<evidence type="ECO:0000313" key="2">
    <source>
        <dbReference type="EMBL" id="XBX83022.1"/>
    </source>
</evidence>
<protein>
    <submittedName>
        <fullName evidence="2">VOC family protein</fullName>
    </submittedName>
</protein>
<accession>A0AAU7W8H8</accession>
<name>A0AAU7W8H8_9MICO</name>
<feature type="domain" description="VOC" evidence="1">
    <location>
        <begin position="11"/>
        <end position="128"/>
    </location>
</feature>
<reference evidence="2" key="1">
    <citation type="submission" date="2024-05" db="EMBL/GenBank/DDBJ databases">
        <authorList>
            <person name="Yu L."/>
        </authorList>
    </citation>
    <scope>NUCLEOTIDE SEQUENCE</scope>
    <source>
        <strain evidence="2">G08B096</strain>
    </source>
</reference>